<protein>
    <submittedName>
        <fullName evidence="2">Uncharacterized protein</fullName>
    </submittedName>
</protein>
<feature type="compositionally biased region" description="Basic residues" evidence="1">
    <location>
        <begin position="151"/>
        <end position="177"/>
    </location>
</feature>
<dbReference type="EMBL" id="LAZR01000131">
    <property type="protein sequence ID" value="KKN88082.1"/>
    <property type="molecule type" value="Genomic_DNA"/>
</dbReference>
<dbReference type="AlphaFoldDB" id="A0A0F9UKV9"/>
<evidence type="ECO:0000256" key="1">
    <source>
        <dbReference type="SAM" id="MobiDB-lite"/>
    </source>
</evidence>
<comment type="caution">
    <text evidence="2">The sequence shown here is derived from an EMBL/GenBank/DDBJ whole genome shotgun (WGS) entry which is preliminary data.</text>
</comment>
<proteinExistence type="predicted"/>
<evidence type="ECO:0000313" key="2">
    <source>
        <dbReference type="EMBL" id="KKN88082.1"/>
    </source>
</evidence>
<organism evidence="2">
    <name type="scientific">marine sediment metagenome</name>
    <dbReference type="NCBI Taxonomy" id="412755"/>
    <lineage>
        <taxon>unclassified sequences</taxon>
        <taxon>metagenomes</taxon>
        <taxon>ecological metagenomes</taxon>
    </lineage>
</organism>
<sequence>MPKIKNGRIPQTALGIAGLCQAHPAPFLALKLRRIRRAITTALEDQEAIRQECLDEHAQKDKNGKRKLVFRLEKGKKVKGEDGEFVQNVVFKDKKAFEEAFLDLVNTEVDFVEFITSDDIEDERHPKGFSVSADELDSLGPLFVDSADTKLKKKPGPKKGKGAPKGRMSKSRPRKPRVSSDKPN</sequence>
<gene>
    <name evidence="2" type="ORF">LCGC14_0251540</name>
</gene>
<feature type="region of interest" description="Disordered" evidence="1">
    <location>
        <begin position="146"/>
        <end position="184"/>
    </location>
</feature>
<name>A0A0F9UKV9_9ZZZZ</name>
<reference evidence="2" key="1">
    <citation type="journal article" date="2015" name="Nature">
        <title>Complex archaea that bridge the gap between prokaryotes and eukaryotes.</title>
        <authorList>
            <person name="Spang A."/>
            <person name="Saw J.H."/>
            <person name="Jorgensen S.L."/>
            <person name="Zaremba-Niedzwiedzka K."/>
            <person name="Martijn J."/>
            <person name="Lind A.E."/>
            <person name="van Eijk R."/>
            <person name="Schleper C."/>
            <person name="Guy L."/>
            <person name="Ettema T.J."/>
        </authorList>
    </citation>
    <scope>NUCLEOTIDE SEQUENCE</scope>
</reference>
<accession>A0A0F9UKV9</accession>